<keyword evidence="6" id="KW-0449">Lipoprotein</keyword>
<keyword evidence="4" id="KW-0472">Membrane</keyword>
<evidence type="ECO:0000256" key="2">
    <source>
        <dbReference type="ARBA" id="ARBA00022475"/>
    </source>
</evidence>
<evidence type="ECO:0000256" key="5">
    <source>
        <dbReference type="ARBA" id="ARBA00023139"/>
    </source>
</evidence>
<evidence type="ECO:0000313" key="8">
    <source>
        <dbReference type="EMBL" id="SCZ24848.1"/>
    </source>
</evidence>
<evidence type="ECO:0000313" key="9">
    <source>
        <dbReference type="Proteomes" id="UP000199347"/>
    </source>
</evidence>
<evidence type="ECO:0000256" key="4">
    <source>
        <dbReference type="ARBA" id="ARBA00023136"/>
    </source>
</evidence>
<dbReference type="GO" id="GO:0016020">
    <property type="term" value="C:membrane"/>
    <property type="evidence" value="ECO:0007669"/>
    <property type="project" value="InterPro"/>
</dbReference>
<keyword evidence="2" id="KW-1003">Cell membrane</keyword>
<dbReference type="GO" id="GO:0009636">
    <property type="term" value="P:response to toxic substance"/>
    <property type="evidence" value="ECO:0007669"/>
    <property type="project" value="InterPro"/>
</dbReference>
<dbReference type="InterPro" id="IPR012556">
    <property type="entry name" value="Entericidin"/>
</dbReference>
<evidence type="ECO:0000256" key="6">
    <source>
        <dbReference type="ARBA" id="ARBA00023288"/>
    </source>
</evidence>
<dbReference type="EMBL" id="FMVW01000001">
    <property type="protein sequence ID" value="SCZ24848.1"/>
    <property type="molecule type" value="Genomic_DNA"/>
</dbReference>
<evidence type="ECO:0000256" key="7">
    <source>
        <dbReference type="SAM" id="SignalP"/>
    </source>
</evidence>
<keyword evidence="9" id="KW-1185">Reference proteome</keyword>
<keyword evidence="3 7" id="KW-0732">Signal</keyword>
<protein>
    <submittedName>
        <fullName evidence="8">Predicted small secreted protein</fullName>
    </submittedName>
</protein>
<dbReference type="OrthoDB" id="7916802at2"/>
<dbReference type="Proteomes" id="UP000199347">
    <property type="component" value="Unassembled WGS sequence"/>
</dbReference>
<evidence type="ECO:0000256" key="3">
    <source>
        <dbReference type="ARBA" id="ARBA00022729"/>
    </source>
</evidence>
<accession>A0A1G5MJV4</accession>
<sequence>MNLVRRGVFFVVLASFGLSLAACEHTVRGVGRDVQDTGNAVEDTVQGNP</sequence>
<dbReference type="AlphaFoldDB" id="A0A1G5MJV4"/>
<gene>
    <name evidence="8" type="ORF">SAMN03080610_00724</name>
</gene>
<keyword evidence="5" id="KW-0564">Palmitate</keyword>
<evidence type="ECO:0000256" key="1">
    <source>
        <dbReference type="ARBA" id="ARBA00010296"/>
    </source>
</evidence>
<dbReference type="RefSeq" id="WP_111328809.1">
    <property type="nucleotide sequence ID" value="NZ_FMVW01000001.1"/>
</dbReference>
<comment type="similarity">
    <text evidence="1">Belongs to the EcnA/EcnB lipoprotein family.</text>
</comment>
<dbReference type="Pfam" id="PF08085">
    <property type="entry name" value="Entericidin"/>
    <property type="match status" value="1"/>
</dbReference>
<feature type="chain" id="PRO_5011511583" evidence="7">
    <location>
        <begin position="22"/>
        <end position="49"/>
    </location>
</feature>
<feature type="signal peptide" evidence="7">
    <location>
        <begin position="1"/>
        <end position="21"/>
    </location>
</feature>
<reference evidence="8 9" key="1">
    <citation type="submission" date="2016-10" db="EMBL/GenBank/DDBJ databases">
        <authorList>
            <person name="de Groot N.N."/>
        </authorList>
    </citation>
    <scope>NUCLEOTIDE SEQUENCE [LARGE SCALE GENOMIC DNA]</scope>
    <source>
        <strain evidence="8 9">DSM 2698</strain>
    </source>
</reference>
<proteinExistence type="inferred from homology"/>
<dbReference type="PROSITE" id="PS51257">
    <property type="entry name" value="PROKAR_LIPOPROTEIN"/>
    <property type="match status" value="1"/>
</dbReference>
<name>A0A1G5MJV4_AFIMA</name>
<organism evidence="8 9">
    <name type="scientific">Afifella marina DSM 2698</name>
    <dbReference type="NCBI Taxonomy" id="1120955"/>
    <lineage>
        <taxon>Bacteria</taxon>
        <taxon>Pseudomonadati</taxon>
        <taxon>Pseudomonadota</taxon>
        <taxon>Alphaproteobacteria</taxon>
        <taxon>Hyphomicrobiales</taxon>
        <taxon>Afifellaceae</taxon>
        <taxon>Afifella</taxon>
    </lineage>
</organism>